<proteinExistence type="inferred from homology"/>
<dbReference type="PRINTS" id="PR00599">
    <property type="entry name" value="MAPEPTIDASE"/>
</dbReference>
<dbReference type="InterPro" id="IPR002467">
    <property type="entry name" value="Pept_M24A_MAP1"/>
</dbReference>
<feature type="binding site" evidence="6">
    <location>
        <position position="237"/>
    </location>
    <ligand>
        <name>a divalent metal cation</name>
        <dbReference type="ChEBI" id="CHEBI:60240"/>
        <label>1</label>
    </ligand>
</feature>
<dbReference type="SUPFAM" id="SSF55920">
    <property type="entry name" value="Creatinase/aminopeptidase"/>
    <property type="match status" value="1"/>
</dbReference>
<comment type="similarity">
    <text evidence="6">Belongs to the peptidase M24A family. Methionine aminopeptidase type 1 subfamily.</text>
</comment>
<comment type="subunit">
    <text evidence="6">Monomer.</text>
</comment>
<dbReference type="OrthoDB" id="9802055at2"/>
<name>A0A4Q1SDM8_9BACT</name>
<evidence type="ECO:0000256" key="6">
    <source>
        <dbReference type="HAMAP-Rule" id="MF_01974"/>
    </source>
</evidence>
<feature type="binding site" evidence="6">
    <location>
        <position position="76"/>
    </location>
    <ligand>
        <name>substrate</name>
    </ligand>
</feature>
<feature type="binding site" evidence="6">
    <location>
        <position position="237"/>
    </location>
    <ligand>
        <name>a divalent metal cation</name>
        <dbReference type="ChEBI" id="CHEBI:60240"/>
        <label>2</label>
        <note>catalytic</note>
    </ligand>
</feature>
<dbReference type="PANTHER" id="PTHR43330:SF13">
    <property type="entry name" value="METHIONINE AMINOPEPTIDASE 2"/>
    <property type="match status" value="1"/>
</dbReference>
<reference evidence="9 10" key="1">
    <citation type="journal article" date="2016" name="Int. J. Syst. Evol. Microbiol.">
        <title>Acidipila dinghuensis sp. nov., an acidobacterium isolated from forest soil.</title>
        <authorList>
            <person name="Jiang Y.W."/>
            <person name="Wang J."/>
            <person name="Chen M.H."/>
            <person name="Lv Y.Y."/>
            <person name="Qiu L.H."/>
        </authorList>
    </citation>
    <scope>NUCLEOTIDE SEQUENCE [LARGE SCALE GENOMIC DNA]</scope>
    <source>
        <strain evidence="9 10">DHOF10</strain>
    </source>
</reference>
<feature type="domain" description="Peptidase M24" evidence="8">
    <location>
        <begin position="11"/>
        <end position="244"/>
    </location>
</feature>
<evidence type="ECO:0000313" key="9">
    <source>
        <dbReference type="EMBL" id="RXS95175.1"/>
    </source>
</evidence>
<evidence type="ECO:0000256" key="1">
    <source>
        <dbReference type="ARBA" id="ARBA00002521"/>
    </source>
</evidence>
<keyword evidence="3 6" id="KW-0645">Protease</keyword>
<feature type="binding site" evidence="6">
    <location>
        <position position="104"/>
    </location>
    <ligand>
        <name>a divalent metal cation</name>
        <dbReference type="ChEBI" id="CHEBI:60240"/>
        <label>1</label>
    </ligand>
</feature>
<dbReference type="EC" id="3.4.11.18" evidence="6 7"/>
<dbReference type="PANTHER" id="PTHR43330">
    <property type="entry name" value="METHIONINE AMINOPEPTIDASE"/>
    <property type="match status" value="1"/>
</dbReference>
<keyword evidence="4 6" id="KW-0479">Metal-binding</keyword>
<comment type="catalytic activity">
    <reaction evidence="6 7">
        <text>Release of N-terminal amino acids, preferentially methionine, from peptides and arylamides.</text>
        <dbReference type="EC" id="3.4.11.18"/>
    </reaction>
</comment>
<dbReference type="RefSeq" id="WP_129208343.1">
    <property type="nucleotide sequence ID" value="NZ_BMGU01000003.1"/>
</dbReference>
<dbReference type="EMBL" id="SDMK01000002">
    <property type="protein sequence ID" value="RXS95175.1"/>
    <property type="molecule type" value="Genomic_DNA"/>
</dbReference>
<evidence type="ECO:0000259" key="8">
    <source>
        <dbReference type="Pfam" id="PF00557"/>
    </source>
</evidence>
<keyword evidence="5 6" id="KW-0378">Hydrolase</keyword>
<keyword evidence="2 6" id="KW-0031">Aminopeptidase</keyword>
<dbReference type="GO" id="GO:0046872">
    <property type="term" value="F:metal ion binding"/>
    <property type="evidence" value="ECO:0007669"/>
    <property type="project" value="UniProtKB-UniRule"/>
</dbReference>
<dbReference type="Gene3D" id="3.90.230.10">
    <property type="entry name" value="Creatinase/methionine aminopeptidase superfamily"/>
    <property type="match status" value="1"/>
</dbReference>
<dbReference type="NCBIfam" id="TIGR00500">
    <property type="entry name" value="met_pdase_I"/>
    <property type="match status" value="1"/>
</dbReference>
<evidence type="ECO:0000313" key="10">
    <source>
        <dbReference type="Proteomes" id="UP000290253"/>
    </source>
</evidence>
<dbReference type="GO" id="GO:0070006">
    <property type="term" value="F:metalloaminopeptidase activity"/>
    <property type="evidence" value="ECO:0007669"/>
    <property type="project" value="UniProtKB-UniRule"/>
</dbReference>
<evidence type="ECO:0000256" key="4">
    <source>
        <dbReference type="ARBA" id="ARBA00022723"/>
    </source>
</evidence>
<dbReference type="CDD" id="cd01086">
    <property type="entry name" value="MetAP1"/>
    <property type="match status" value="1"/>
</dbReference>
<feature type="binding site" evidence="6">
    <location>
        <position position="180"/>
    </location>
    <ligand>
        <name>substrate</name>
    </ligand>
</feature>
<dbReference type="Pfam" id="PF00557">
    <property type="entry name" value="Peptidase_M24"/>
    <property type="match status" value="1"/>
</dbReference>
<dbReference type="InterPro" id="IPR036005">
    <property type="entry name" value="Creatinase/aminopeptidase-like"/>
</dbReference>
<evidence type="ECO:0000256" key="3">
    <source>
        <dbReference type="ARBA" id="ARBA00022670"/>
    </source>
</evidence>
<evidence type="ECO:0000256" key="5">
    <source>
        <dbReference type="ARBA" id="ARBA00022801"/>
    </source>
</evidence>
<gene>
    <name evidence="6 9" type="primary">map</name>
    <name evidence="9" type="ORF">ESZ00_11240</name>
</gene>
<dbReference type="GO" id="GO:0006508">
    <property type="term" value="P:proteolysis"/>
    <property type="evidence" value="ECO:0007669"/>
    <property type="project" value="UniProtKB-KW"/>
</dbReference>
<sequence length="252" mass="26834">MSINTPEELAGMKAAGQVVRRMLEAMKAGVRSGVTTHDLDEIGAQVMREAGARSAPELVYQFPGTSCISVNQEIVHGIPGDRKLRAGDVLKLDVTIEKDGFMADACETVIVGRDSVDEAPHGLGADLASCARRAFNAALVAARAGNRVADIGAAVEAEVKRSGFHVIRELCGHGIGRTIHEKPSVPNYADPYAKTLLTEGLVITIEPIIASKSAKAYLASDGWTMRTSDRGLAAHHEHTMMITKNEPLLLTA</sequence>
<dbReference type="InterPro" id="IPR000994">
    <property type="entry name" value="Pept_M24"/>
</dbReference>
<organism evidence="9 10">
    <name type="scientific">Silvibacterium dinghuense</name>
    <dbReference type="NCBI Taxonomy" id="1560006"/>
    <lineage>
        <taxon>Bacteria</taxon>
        <taxon>Pseudomonadati</taxon>
        <taxon>Acidobacteriota</taxon>
        <taxon>Terriglobia</taxon>
        <taxon>Terriglobales</taxon>
        <taxon>Acidobacteriaceae</taxon>
        <taxon>Silvibacterium</taxon>
    </lineage>
</organism>
<protein>
    <recommendedName>
        <fullName evidence="6 7">Methionine aminopeptidase</fullName>
        <shortName evidence="6">MAP</shortName>
        <shortName evidence="6">MetAP</shortName>
        <ecNumber evidence="6 7">3.4.11.18</ecNumber>
    </recommendedName>
    <alternativeName>
        <fullName evidence="6">Peptidase M</fullName>
    </alternativeName>
</protein>
<evidence type="ECO:0000256" key="7">
    <source>
        <dbReference type="RuleBase" id="RU003653"/>
    </source>
</evidence>
<feature type="binding site" evidence="6">
    <location>
        <position position="173"/>
    </location>
    <ligand>
        <name>a divalent metal cation</name>
        <dbReference type="ChEBI" id="CHEBI:60240"/>
        <label>2</label>
        <note>catalytic</note>
    </ligand>
</feature>
<dbReference type="GO" id="GO:0004239">
    <property type="term" value="F:initiator methionyl aminopeptidase activity"/>
    <property type="evidence" value="ECO:0007669"/>
    <property type="project" value="UniProtKB-UniRule"/>
</dbReference>
<comment type="cofactor">
    <cofactor evidence="6">
        <name>Co(2+)</name>
        <dbReference type="ChEBI" id="CHEBI:48828"/>
    </cofactor>
    <cofactor evidence="6">
        <name>Zn(2+)</name>
        <dbReference type="ChEBI" id="CHEBI:29105"/>
    </cofactor>
    <cofactor evidence="6">
        <name>Mn(2+)</name>
        <dbReference type="ChEBI" id="CHEBI:29035"/>
    </cofactor>
    <cofactor evidence="6">
        <name>Fe(2+)</name>
        <dbReference type="ChEBI" id="CHEBI:29033"/>
    </cofactor>
    <text evidence="6">Binds 2 divalent metal cations per subunit. Has a high-affinity and a low affinity metal-binding site. The true nature of the physiological cofactor is under debate. The enzyme is active with cobalt, zinc, manganese or divalent iron ions. Most likely, methionine aminopeptidases function as mononuclear Fe(2+)-metalloproteases under physiological conditions, and the catalytically relevant metal-binding site has been assigned to the histidine-containing high-affinity site.</text>
</comment>
<dbReference type="Proteomes" id="UP000290253">
    <property type="component" value="Unassembled WGS sequence"/>
</dbReference>
<feature type="binding site" evidence="6">
    <location>
        <position position="93"/>
    </location>
    <ligand>
        <name>a divalent metal cation</name>
        <dbReference type="ChEBI" id="CHEBI:60240"/>
        <label>1</label>
    </ligand>
</feature>
<feature type="binding site" evidence="6">
    <location>
        <position position="206"/>
    </location>
    <ligand>
        <name>a divalent metal cation</name>
        <dbReference type="ChEBI" id="CHEBI:60240"/>
        <label>2</label>
        <note>catalytic</note>
    </ligand>
</feature>
<comment type="caution">
    <text evidence="9">The sequence shown here is derived from an EMBL/GenBank/DDBJ whole genome shotgun (WGS) entry which is preliminary data.</text>
</comment>
<dbReference type="AlphaFoldDB" id="A0A4Q1SDM8"/>
<dbReference type="HAMAP" id="MF_01974">
    <property type="entry name" value="MetAP_1"/>
    <property type="match status" value="1"/>
</dbReference>
<accession>A0A4Q1SDM8</accession>
<feature type="binding site" evidence="6">
    <location>
        <position position="104"/>
    </location>
    <ligand>
        <name>a divalent metal cation</name>
        <dbReference type="ChEBI" id="CHEBI:60240"/>
        <label>2</label>
        <note>catalytic</note>
    </ligand>
</feature>
<dbReference type="InterPro" id="IPR001714">
    <property type="entry name" value="Pept_M24_MAP"/>
</dbReference>
<evidence type="ECO:0000256" key="2">
    <source>
        <dbReference type="ARBA" id="ARBA00022438"/>
    </source>
</evidence>
<keyword evidence="10" id="KW-1185">Reference proteome</keyword>
<comment type="function">
    <text evidence="1 6">Removes the N-terminal methionine from nascent proteins. The N-terminal methionine is often cleaved when the second residue in the primary sequence is small and uncharged (Met-Ala-, Cys, Gly, Pro, Ser, Thr, or Val). Requires deformylation of the N(alpha)-formylated initiator methionine before it can be hydrolyzed.</text>
</comment>